<dbReference type="GO" id="GO:0009611">
    <property type="term" value="P:response to wounding"/>
    <property type="evidence" value="ECO:0007669"/>
    <property type="project" value="UniProtKB-UniRule"/>
</dbReference>
<proteinExistence type="inferred from homology"/>
<evidence type="ECO:0000259" key="3">
    <source>
        <dbReference type="PROSITE" id="PS51320"/>
    </source>
</evidence>
<evidence type="ECO:0000256" key="1">
    <source>
        <dbReference type="ARBA" id="ARBA00008614"/>
    </source>
</evidence>
<dbReference type="AlphaFoldDB" id="A0AAQ3QHK6"/>
<comment type="similarity">
    <text evidence="1 2">Belongs to the TIFY/JAZ family.</text>
</comment>
<evidence type="ECO:0000313" key="4">
    <source>
        <dbReference type="EMBL" id="WOL08520.1"/>
    </source>
</evidence>
<sequence length="112" mass="10551">MANRSSAAEASPLTIFYSGKVRVYNAIPPEKAQAIMLIAAAAAAAAAAAKASSGGGASGRAAPAMVSPSAVAALGPALTRSLSLQSSTAGGGQAAAQLIPGASAALCKLQAG</sequence>
<dbReference type="GO" id="GO:0031347">
    <property type="term" value="P:regulation of defense response"/>
    <property type="evidence" value="ECO:0007669"/>
    <property type="project" value="UniProtKB-UniRule"/>
</dbReference>
<dbReference type="PANTHER" id="PTHR33077:SF61">
    <property type="entry name" value="PROTEIN TIFY 3A-RELATED"/>
    <property type="match status" value="1"/>
</dbReference>
<dbReference type="EMBL" id="CP136894">
    <property type="protein sequence ID" value="WOL08520.1"/>
    <property type="molecule type" value="Genomic_DNA"/>
</dbReference>
<comment type="subcellular location">
    <subcellularLocation>
        <location evidence="2">Nucleus</location>
    </subcellularLocation>
</comment>
<accession>A0AAQ3QHK6</accession>
<comment type="function">
    <text evidence="2">Repressor of jasmonate responses.</text>
</comment>
<organism evidence="4 5">
    <name type="scientific">Canna indica</name>
    <name type="common">Indian-shot</name>
    <dbReference type="NCBI Taxonomy" id="4628"/>
    <lineage>
        <taxon>Eukaryota</taxon>
        <taxon>Viridiplantae</taxon>
        <taxon>Streptophyta</taxon>
        <taxon>Embryophyta</taxon>
        <taxon>Tracheophyta</taxon>
        <taxon>Spermatophyta</taxon>
        <taxon>Magnoliopsida</taxon>
        <taxon>Liliopsida</taxon>
        <taxon>Zingiberales</taxon>
        <taxon>Cannaceae</taxon>
        <taxon>Canna</taxon>
    </lineage>
</organism>
<dbReference type="Pfam" id="PF06200">
    <property type="entry name" value="tify"/>
    <property type="match status" value="1"/>
</dbReference>
<dbReference type="GO" id="GO:0005634">
    <property type="term" value="C:nucleus"/>
    <property type="evidence" value="ECO:0007669"/>
    <property type="project" value="UniProtKB-SubCell"/>
</dbReference>
<keyword evidence="5" id="KW-1185">Reference proteome</keyword>
<name>A0AAQ3QHK6_9LILI</name>
<gene>
    <name evidence="4" type="ORF">Cni_G17273</name>
</gene>
<evidence type="ECO:0000313" key="5">
    <source>
        <dbReference type="Proteomes" id="UP001327560"/>
    </source>
</evidence>
<dbReference type="PANTHER" id="PTHR33077">
    <property type="entry name" value="PROTEIN TIFY 4A-RELATED-RELATED"/>
    <property type="match status" value="1"/>
</dbReference>
<comment type="domain">
    <text evidence="2">The jas domain is required for interaction with COI1.</text>
</comment>
<dbReference type="InterPro" id="IPR040390">
    <property type="entry name" value="TIFY/JAZ"/>
</dbReference>
<dbReference type="SMART" id="SM00979">
    <property type="entry name" value="TIFY"/>
    <property type="match status" value="1"/>
</dbReference>
<reference evidence="4 5" key="1">
    <citation type="submission" date="2023-10" db="EMBL/GenBank/DDBJ databases">
        <title>Chromosome-scale genome assembly provides insights into flower coloration mechanisms of Canna indica.</title>
        <authorList>
            <person name="Li C."/>
        </authorList>
    </citation>
    <scope>NUCLEOTIDE SEQUENCE [LARGE SCALE GENOMIC DNA]</scope>
    <source>
        <tissue evidence="4">Flower</tissue>
    </source>
</reference>
<dbReference type="Proteomes" id="UP001327560">
    <property type="component" value="Chromosome 5"/>
</dbReference>
<keyword evidence="2" id="KW-0539">Nucleus</keyword>
<dbReference type="GO" id="GO:2000022">
    <property type="term" value="P:regulation of jasmonic acid mediated signaling pathway"/>
    <property type="evidence" value="ECO:0007669"/>
    <property type="project" value="UniProtKB-UniRule"/>
</dbReference>
<keyword evidence="2" id="KW-1184">Jasmonic acid signaling pathway</keyword>
<dbReference type="PROSITE" id="PS51320">
    <property type="entry name" value="TIFY"/>
    <property type="match status" value="1"/>
</dbReference>
<feature type="domain" description="Tify" evidence="3">
    <location>
        <begin position="6"/>
        <end position="41"/>
    </location>
</feature>
<dbReference type="InterPro" id="IPR010399">
    <property type="entry name" value="Tify_dom"/>
</dbReference>
<evidence type="ECO:0000256" key="2">
    <source>
        <dbReference type="RuleBase" id="RU369065"/>
    </source>
</evidence>
<protein>
    <recommendedName>
        <fullName evidence="2">Protein TIFY</fullName>
    </recommendedName>
    <alternativeName>
        <fullName evidence="2">Jasmonate ZIM domain-containing protein</fullName>
    </alternativeName>
</protein>